<dbReference type="Pfam" id="PF13208">
    <property type="entry name" value="TerB_N"/>
    <property type="match status" value="1"/>
</dbReference>
<reference evidence="5 6" key="1">
    <citation type="submission" date="2018-06" db="EMBL/GenBank/DDBJ databases">
        <title>Isolation of heavy metals resistant Paenibacillus silvae NC2 from Gold-Copper mine in ZiJin, China.</title>
        <authorList>
            <person name="Xu J."/>
            <person name="Mazhar H.S."/>
            <person name="Rensing C."/>
        </authorList>
    </citation>
    <scope>NUCLEOTIDE SEQUENCE [LARGE SCALE GENOMIC DNA]</scope>
    <source>
        <strain evidence="5 6">NC2</strain>
    </source>
</reference>
<evidence type="ECO:0000259" key="3">
    <source>
        <dbReference type="Pfam" id="PF13208"/>
    </source>
</evidence>
<evidence type="ECO:0000313" key="6">
    <source>
        <dbReference type="Proteomes" id="UP000249204"/>
    </source>
</evidence>
<organism evidence="5 6">
    <name type="scientific">Paenibacillus silvae</name>
    <dbReference type="NCBI Taxonomy" id="1325358"/>
    <lineage>
        <taxon>Bacteria</taxon>
        <taxon>Bacillati</taxon>
        <taxon>Bacillota</taxon>
        <taxon>Bacilli</taxon>
        <taxon>Bacillales</taxon>
        <taxon>Paenibacillaceae</taxon>
        <taxon>Paenibacillus</taxon>
    </lineage>
</organism>
<protein>
    <recommendedName>
        <fullName evidence="7">TerB-C domain-containing protein</fullName>
    </recommendedName>
</protein>
<evidence type="ECO:0000256" key="2">
    <source>
        <dbReference type="SAM" id="MobiDB-lite"/>
    </source>
</evidence>
<dbReference type="InterPro" id="IPR025266">
    <property type="entry name" value="TerB_N"/>
</dbReference>
<keyword evidence="1" id="KW-0175">Coiled coil</keyword>
<feature type="coiled-coil region" evidence="1">
    <location>
        <begin position="438"/>
        <end position="465"/>
    </location>
</feature>
<proteinExistence type="predicted"/>
<feature type="region of interest" description="Disordered" evidence="2">
    <location>
        <begin position="397"/>
        <end position="434"/>
    </location>
</feature>
<feature type="domain" description="TerB-C" evidence="4">
    <location>
        <begin position="341"/>
        <end position="544"/>
    </location>
</feature>
<accession>A0A2W6NBK7</accession>
<dbReference type="Pfam" id="PF15615">
    <property type="entry name" value="TerB_C"/>
    <property type="match status" value="1"/>
</dbReference>
<gene>
    <name evidence="5" type="ORF">DN757_24670</name>
</gene>
<dbReference type="RefSeq" id="WP_111272828.1">
    <property type="nucleotide sequence ID" value="NZ_QKWW01000081.1"/>
</dbReference>
<dbReference type="EMBL" id="QKWW01000081">
    <property type="protein sequence ID" value="PZT52999.1"/>
    <property type="molecule type" value="Genomic_DNA"/>
</dbReference>
<dbReference type="AlphaFoldDB" id="A0A2W6NBK7"/>
<dbReference type="Proteomes" id="UP000249204">
    <property type="component" value="Unassembled WGS sequence"/>
</dbReference>
<sequence>MRDHSEQLEFMEIDISEDIEPASVRIPDRSSLANHGREAYIQTGAVLSSEKRFVEEARRLAEATGEETYPAPFMSYWPTYGVMNDAQLRWYWYWRTEVRQGNYLDVDLSYLFVHIYELINGIGWLHPEQGYEQLKQLWIHYRERLPQLDAYMQEWIVDFVLVHELQPRLHEVMLLAGGYLPAPLLDKELQRIMEENASDLTLEMLQRYYDYDISLNTFYRDGGKAVMERYIPQVMAVAHSYMKRTQQHGLLPELSPGAEQTMERTLFRKAVYDESIYGRSVSFTYFPLGEQTDFVQRLTRIYRSTENKLRELLGFRGRLRGKTLEPELARVIERYIEKAYALEQTETAPAPVIQIDTAKLASLQEDSEYVRKALTIEETEQSVFDSAASEVAVESEMIEPDQEKMPAAPRFTEKQDGLSREQASAAATATTSNETAEMNELLEAKSSVESEVQFLREDAASAKIELQWDESASASLQQEWHDFAGQLETRHVKAVQVLLGDHVDAELMRLANEIGTMPALLLDEINDIAMETIGDLLIDGDRIAPEYMDVFEHVKRC</sequence>
<comment type="caution">
    <text evidence="5">The sequence shown here is derived from an EMBL/GenBank/DDBJ whole genome shotgun (WGS) entry which is preliminary data.</text>
</comment>
<feature type="domain" description="TerB N-terminal" evidence="3">
    <location>
        <begin position="21"/>
        <end position="245"/>
    </location>
</feature>
<evidence type="ECO:0000313" key="5">
    <source>
        <dbReference type="EMBL" id="PZT52999.1"/>
    </source>
</evidence>
<dbReference type="InterPro" id="IPR028932">
    <property type="entry name" value="TerB-C"/>
</dbReference>
<feature type="compositionally biased region" description="Low complexity" evidence="2">
    <location>
        <begin position="423"/>
        <end position="434"/>
    </location>
</feature>
<evidence type="ECO:0000259" key="4">
    <source>
        <dbReference type="Pfam" id="PF15615"/>
    </source>
</evidence>
<evidence type="ECO:0008006" key="7">
    <source>
        <dbReference type="Google" id="ProtNLM"/>
    </source>
</evidence>
<evidence type="ECO:0000256" key="1">
    <source>
        <dbReference type="SAM" id="Coils"/>
    </source>
</evidence>
<name>A0A2W6NBK7_9BACL</name>